<protein>
    <submittedName>
        <fullName evidence="2">Uncharacterized protein</fullName>
    </submittedName>
</protein>
<dbReference type="AlphaFoldDB" id="A0A0E0D7C0"/>
<evidence type="ECO:0000256" key="1">
    <source>
        <dbReference type="SAM" id="MobiDB-lite"/>
    </source>
</evidence>
<proteinExistence type="predicted"/>
<dbReference type="EnsemblPlants" id="OMERI03G32550.1">
    <property type="protein sequence ID" value="OMERI03G32550.1"/>
    <property type="gene ID" value="OMERI03G32550"/>
</dbReference>
<dbReference type="GO" id="GO:0005829">
    <property type="term" value="C:cytosol"/>
    <property type="evidence" value="ECO:0007669"/>
    <property type="project" value="TreeGrafter"/>
</dbReference>
<dbReference type="Gramene" id="OMERI03G32550.1">
    <property type="protein sequence ID" value="OMERI03G32550.1"/>
    <property type="gene ID" value="OMERI03G32550"/>
</dbReference>
<evidence type="ECO:0000313" key="2">
    <source>
        <dbReference type="EnsemblPlants" id="OMERI03G32550.1"/>
    </source>
</evidence>
<organism evidence="2">
    <name type="scientific">Oryza meridionalis</name>
    <dbReference type="NCBI Taxonomy" id="40149"/>
    <lineage>
        <taxon>Eukaryota</taxon>
        <taxon>Viridiplantae</taxon>
        <taxon>Streptophyta</taxon>
        <taxon>Embryophyta</taxon>
        <taxon>Tracheophyta</taxon>
        <taxon>Spermatophyta</taxon>
        <taxon>Magnoliopsida</taxon>
        <taxon>Liliopsida</taxon>
        <taxon>Poales</taxon>
        <taxon>Poaceae</taxon>
        <taxon>BOP clade</taxon>
        <taxon>Oryzoideae</taxon>
        <taxon>Oryzeae</taxon>
        <taxon>Oryzinae</taxon>
        <taxon>Oryza</taxon>
    </lineage>
</organism>
<reference evidence="2" key="1">
    <citation type="submission" date="2015-04" db="UniProtKB">
        <authorList>
            <consortium name="EnsemblPlants"/>
        </authorList>
    </citation>
    <scope>IDENTIFICATION</scope>
</reference>
<reference evidence="2" key="2">
    <citation type="submission" date="2018-05" db="EMBL/GenBank/DDBJ databases">
        <title>OmerRS3 (Oryza meridionalis Reference Sequence Version 3).</title>
        <authorList>
            <person name="Zhang J."/>
            <person name="Kudrna D."/>
            <person name="Lee S."/>
            <person name="Talag J."/>
            <person name="Welchert J."/>
            <person name="Wing R.A."/>
        </authorList>
    </citation>
    <scope>NUCLEOTIDE SEQUENCE [LARGE SCALE GENOMIC DNA]</scope>
    <source>
        <strain evidence="2">cv. OR44</strain>
    </source>
</reference>
<dbReference type="PANTHER" id="PTHR36345">
    <property type="entry name" value="CCG-BINDING PROTEIN 1"/>
    <property type="match status" value="1"/>
</dbReference>
<dbReference type="HOGENOM" id="CLU_089483_1_0_1"/>
<feature type="region of interest" description="Disordered" evidence="1">
    <location>
        <begin position="134"/>
        <end position="199"/>
    </location>
</feature>
<dbReference type="GO" id="GO:0010183">
    <property type="term" value="P:pollen tube guidance"/>
    <property type="evidence" value="ECO:0007669"/>
    <property type="project" value="InterPro"/>
</dbReference>
<sequence>MLPPTATLLPLPLARAAPARLFFRAVSSRARGRGRVVRVGRHGAPEREAALSWRGAADESVNKEKHLVEHAKDRMSALFADYCTTLKGEECCSCWDAVEEFNKLEMELPRAELETMVKDAGGDMGHLISAIHRRAQPRKTAGESSSSSSSPGDHSTKTKPYFPAPDELPKTAEELEGETEAAMPESTHTRLLRRMADHD</sequence>
<dbReference type="InterPro" id="IPR037502">
    <property type="entry name" value="CBP1"/>
</dbReference>
<dbReference type="GO" id="GO:0005634">
    <property type="term" value="C:nucleus"/>
    <property type="evidence" value="ECO:0007669"/>
    <property type="project" value="TreeGrafter"/>
</dbReference>
<dbReference type="PANTHER" id="PTHR36345:SF1">
    <property type="entry name" value="CCG-BINDING PROTEIN 1"/>
    <property type="match status" value="1"/>
</dbReference>
<keyword evidence="3" id="KW-1185">Reference proteome</keyword>
<dbReference type="GO" id="GO:0036033">
    <property type="term" value="F:mediator complex binding"/>
    <property type="evidence" value="ECO:0007669"/>
    <property type="project" value="InterPro"/>
</dbReference>
<name>A0A0E0D7C0_9ORYZ</name>
<dbReference type="Proteomes" id="UP000008021">
    <property type="component" value="Chromosome 3"/>
</dbReference>
<evidence type="ECO:0000313" key="3">
    <source>
        <dbReference type="Proteomes" id="UP000008021"/>
    </source>
</evidence>
<dbReference type="STRING" id="40149.A0A0E0D7C0"/>
<accession>A0A0E0D7C0</accession>